<sequence length="32" mass="3680">MEIFKESFYHSSGSSIGLIHLWVICLFLFMGS</sequence>
<keyword evidence="1" id="KW-0472">Membrane</keyword>
<evidence type="ECO:0000256" key="1">
    <source>
        <dbReference type="SAM" id="Phobius"/>
    </source>
</evidence>
<organism evidence="2">
    <name type="scientific">Rhizophora mucronata</name>
    <name type="common">Asiatic mangrove</name>
    <dbReference type="NCBI Taxonomy" id="61149"/>
    <lineage>
        <taxon>Eukaryota</taxon>
        <taxon>Viridiplantae</taxon>
        <taxon>Streptophyta</taxon>
        <taxon>Embryophyta</taxon>
        <taxon>Tracheophyta</taxon>
        <taxon>Spermatophyta</taxon>
        <taxon>Magnoliopsida</taxon>
        <taxon>eudicotyledons</taxon>
        <taxon>Gunneridae</taxon>
        <taxon>Pentapetalae</taxon>
        <taxon>rosids</taxon>
        <taxon>fabids</taxon>
        <taxon>Malpighiales</taxon>
        <taxon>Rhizophoraceae</taxon>
        <taxon>Rhizophora</taxon>
    </lineage>
</organism>
<keyword evidence="1" id="KW-0812">Transmembrane</keyword>
<keyword evidence="1" id="KW-1133">Transmembrane helix</keyword>
<feature type="transmembrane region" description="Helical" evidence="1">
    <location>
        <begin position="12"/>
        <end position="30"/>
    </location>
</feature>
<evidence type="ECO:0000313" key="2">
    <source>
        <dbReference type="EMBL" id="MBX64721.1"/>
    </source>
</evidence>
<name>A0A2P2QCK7_RHIMU</name>
<dbReference type="AlphaFoldDB" id="A0A2P2QCK7"/>
<protein>
    <submittedName>
        <fullName evidence="2">Uncharacterized protein</fullName>
    </submittedName>
</protein>
<reference evidence="2" key="1">
    <citation type="submission" date="2018-02" db="EMBL/GenBank/DDBJ databases">
        <title>Rhizophora mucronata_Transcriptome.</title>
        <authorList>
            <person name="Meera S.P."/>
            <person name="Sreeshan A."/>
            <person name="Augustine A."/>
        </authorList>
    </citation>
    <scope>NUCLEOTIDE SEQUENCE</scope>
    <source>
        <tissue evidence="2">Leaf</tissue>
    </source>
</reference>
<accession>A0A2P2QCK7</accession>
<proteinExistence type="predicted"/>
<dbReference type="EMBL" id="GGEC01084237">
    <property type="protein sequence ID" value="MBX64721.1"/>
    <property type="molecule type" value="Transcribed_RNA"/>
</dbReference>